<dbReference type="SUPFAM" id="SSF47095">
    <property type="entry name" value="HMG-box"/>
    <property type="match status" value="1"/>
</dbReference>
<dbReference type="Proteomes" id="UP000615446">
    <property type="component" value="Unassembled WGS sequence"/>
</dbReference>
<evidence type="ECO:0000256" key="1">
    <source>
        <dbReference type="PROSITE-ProRule" id="PRU00267"/>
    </source>
</evidence>
<organism evidence="3 5">
    <name type="scientific">Rhizophagus clarus</name>
    <dbReference type="NCBI Taxonomy" id="94130"/>
    <lineage>
        <taxon>Eukaryota</taxon>
        <taxon>Fungi</taxon>
        <taxon>Fungi incertae sedis</taxon>
        <taxon>Mucoromycota</taxon>
        <taxon>Glomeromycotina</taxon>
        <taxon>Glomeromycetes</taxon>
        <taxon>Glomerales</taxon>
        <taxon>Glomeraceae</taxon>
        <taxon>Rhizophagus</taxon>
    </lineage>
</organism>
<feature type="DNA-binding region" description="HMG box" evidence="1">
    <location>
        <begin position="17"/>
        <end position="83"/>
    </location>
</feature>
<dbReference type="EMBL" id="BEXD01000080">
    <property type="protein sequence ID" value="GBB84065.1"/>
    <property type="molecule type" value="Genomic_DNA"/>
</dbReference>
<keyword evidence="5" id="KW-1185">Reference proteome</keyword>
<keyword evidence="1" id="KW-0238">DNA-binding</keyword>
<name>A0A2Z6Q3V1_9GLOM</name>
<reference evidence="3 5" key="1">
    <citation type="submission" date="2017-11" db="EMBL/GenBank/DDBJ databases">
        <title>The genome of Rhizophagus clarus HR1 reveals common genetic basis of auxotrophy among arbuscular mycorrhizal fungi.</title>
        <authorList>
            <person name="Kobayashi Y."/>
        </authorList>
    </citation>
    <scope>NUCLEOTIDE SEQUENCE [LARGE SCALE GENOMIC DNA]</scope>
    <source>
        <strain evidence="3 5">HR1</strain>
    </source>
</reference>
<gene>
    <name evidence="4" type="ORF">RCL2_003112200</name>
    <name evidence="3" type="ORF">RclHR1_01070015</name>
</gene>
<feature type="domain" description="HMG box" evidence="2">
    <location>
        <begin position="17"/>
        <end position="83"/>
    </location>
</feature>
<dbReference type="SMART" id="SM00398">
    <property type="entry name" value="HMG"/>
    <property type="match status" value="1"/>
</dbReference>
<reference evidence="4" key="2">
    <citation type="submission" date="2019-10" db="EMBL/GenBank/DDBJ databases">
        <title>Conservation and host-specific expression of non-tandemly repeated heterogenous ribosome RNA gene in arbuscular mycorrhizal fungi.</title>
        <authorList>
            <person name="Maeda T."/>
            <person name="Kobayashi Y."/>
            <person name="Nakagawa T."/>
            <person name="Ezawa T."/>
            <person name="Yamaguchi K."/>
            <person name="Bino T."/>
            <person name="Nishimoto Y."/>
            <person name="Shigenobu S."/>
            <person name="Kawaguchi M."/>
        </authorList>
    </citation>
    <scope>NUCLEOTIDE SEQUENCE</scope>
    <source>
        <strain evidence="4">HR1</strain>
    </source>
</reference>
<proteinExistence type="predicted"/>
<evidence type="ECO:0000313" key="4">
    <source>
        <dbReference type="EMBL" id="GET04829.1"/>
    </source>
</evidence>
<dbReference type="Proteomes" id="UP000247702">
    <property type="component" value="Unassembled WGS sequence"/>
</dbReference>
<dbReference type="InterPro" id="IPR036910">
    <property type="entry name" value="HMG_box_dom_sf"/>
</dbReference>
<evidence type="ECO:0000259" key="2">
    <source>
        <dbReference type="PROSITE" id="PS50118"/>
    </source>
</evidence>
<evidence type="ECO:0000313" key="5">
    <source>
        <dbReference type="Proteomes" id="UP000247702"/>
    </source>
</evidence>
<dbReference type="PROSITE" id="PS50118">
    <property type="entry name" value="HMG_BOX_2"/>
    <property type="match status" value="1"/>
</dbReference>
<evidence type="ECO:0000313" key="3">
    <source>
        <dbReference type="EMBL" id="GBB84065.1"/>
    </source>
</evidence>
<protein>
    <recommendedName>
        <fullName evidence="2">HMG box domain-containing protein</fullName>
    </recommendedName>
</protein>
<dbReference type="GO" id="GO:0003677">
    <property type="term" value="F:DNA binding"/>
    <property type="evidence" value="ECO:0007669"/>
    <property type="project" value="UniProtKB-UniRule"/>
</dbReference>
<comment type="caution">
    <text evidence="3">The sequence shown here is derived from an EMBL/GenBank/DDBJ whole genome shotgun (WGS) entry which is preliminary data.</text>
</comment>
<accession>A0A2Z6Q3V1</accession>
<dbReference type="Gene3D" id="1.10.30.10">
    <property type="entry name" value="High mobility group box domain"/>
    <property type="match status" value="1"/>
</dbReference>
<dbReference type="CDD" id="cd00084">
    <property type="entry name" value="HMG-box_SF"/>
    <property type="match status" value="1"/>
</dbReference>
<dbReference type="GO" id="GO:0005634">
    <property type="term" value="C:nucleus"/>
    <property type="evidence" value="ECO:0007669"/>
    <property type="project" value="UniProtKB-UniRule"/>
</dbReference>
<dbReference type="Pfam" id="PF00505">
    <property type="entry name" value="HMG_box"/>
    <property type="match status" value="1"/>
</dbReference>
<keyword evidence="1" id="KW-0539">Nucleus</keyword>
<dbReference type="AlphaFoldDB" id="A0A2Z6Q3V1"/>
<sequence>MSDLQIVQERGIPQEKRKRQTNGFLIFRNEINEIYKDTNIPMKVLSKIVSDLWNNMPESQKNEYKREYELNRENQKNSKNMFNEIIDLCVQVLQLRNTYEGDANILNLKKIIINKIEEYIDNAYQSDEKTPDSLLEVYFWIYLHINNNMISFKDFLEWHLEL</sequence>
<dbReference type="EMBL" id="BLAL01000357">
    <property type="protein sequence ID" value="GET04829.1"/>
    <property type="molecule type" value="Genomic_DNA"/>
</dbReference>
<dbReference type="InterPro" id="IPR009071">
    <property type="entry name" value="HMG_box_dom"/>
</dbReference>